<proteinExistence type="predicted"/>
<evidence type="ECO:0000259" key="1">
    <source>
        <dbReference type="PROSITE" id="PS51186"/>
    </source>
</evidence>
<dbReference type="Gene3D" id="3.40.630.30">
    <property type="match status" value="1"/>
</dbReference>
<protein>
    <submittedName>
        <fullName evidence="2">GNAT family N-acetyltransferase</fullName>
    </submittedName>
</protein>
<dbReference type="EMBL" id="DOYJ01000216">
    <property type="protein sequence ID" value="HCB76066.1"/>
    <property type="molecule type" value="Genomic_DNA"/>
</dbReference>
<comment type="caution">
    <text evidence="2">The sequence shown here is derived from an EMBL/GenBank/DDBJ whole genome shotgun (WGS) entry which is preliminary data.</text>
</comment>
<dbReference type="Proteomes" id="UP000262699">
    <property type="component" value="Unassembled WGS sequence"/>
</dbReference>
<evidence type="ECO:0000313" key="2">
    <source>
        <dbReference type="EMBL" id="HCB76066.1"/>
    </source>
</evidence>
<feature type="non-terminal residue" evidence="2">
    <location>
        <position position="150"/>
    </location>
</feature>
<dbReference type="AlphaFoldDB" id="A0A3D0WBG5"/>
<organism evidence="2 3">
    <name type="scientific">Sphingomonas bacterium</name>
    <dbReference type="NCBI Taxonomy" id="1895847"/>
    <lineage>
        <taxon>Bacteria</taxon>
        <taxon>Pseudomonadati</taxon>
        <taxon>Pseudomonadota</taxon>
        <taxon>Alphaproteobacteria</taxon>
        <taxon>Sphingomonadales</taxon>
        <taxon>Sphingomonadaceae</taxon>
        <taxon>Sphingomonas</taxon>
    </lineage>
</organism>
<dbReference type="Pfam" id="PF00583">
    <property type="entry name" value="Acetyltransf_1"/>
    <property type="match status" value="1"/>
</dbReference>
<dbReference type="SUPFAM" id="SSF55729">
    <property type="entry name" value="Acyl-CoA N-acyltransferases (Nat)"/>
    <property type="match status" value="1"/>
</dbReference>
<dbReference type="InterPro" id="IPR016181">
    <property type="entry name" value="Acyl_CoA_acyltransferase"/>
</dbReference>
<sequence>MTDVAIDRLARADLPAALTIQAAAYPPFLIEPADAFVSRIDHPAGHCLAARRAGELIGYLLAHGWPRGSPPAVGTILDPGAPSEVLFLHDLALTPAARGLRIGEQLVAAALEAARRDGLTEAELVAVDGAAGYWQLLGFVEATTTPALSA</sequence>
<gene>
    <name evidence="2" type="ORF">DEP91_07800</name>
</gene>
<dbReference type="GO" id="GO:0016747">
    <property type="term" value="F:acyltransferase activity, transferring groups other than amino-acyl groups"/>
    <property type="evidence" value="ECO:0007669"/>
    <property type="project" value="InterPro"/>
</dbReference>
<reference evidence="2 3" key="1">
    <citation type="journal article" date="2018" name="Nat. Biotechnol.">
        <title>A standardized bacterial taxonomy based on genome phylogeny substantially revises the tree of life.</title>
        <authorList>
            <person name="Parks D.H."/>
            <person name="Chuvochina M."/>
            <person name="Waite D.W."/>
            <person name="Rinke C."/>
            <person name="Skarshewski A."/>
            <person name="Chaumeil P.A."/>
            <person name="Hugenholtz P."/>
        </authorList>
    </citation>
    <scope>NUCLEOTIDE SEQUENCE [LARGE SCALE GENOMIC DNA]</scope>
    <source>
        <strain evidence="2">UBA9015</strain>
    </source>
</reference>
<dbReference type="PROSITE" id="PS51186">
    <property type="entry name" value="GNAT"/>
    <property type="match status" value="1"/>
</dbReference>
<evidence type="ECO:0000313" key="3">
    <source>
        <dbReference type="Proteomes" id="UP000262699"/>
    </source>
</evidence>
<keyword evidence="2" id="KW-0808">Transferase</keyword>
<feature type="domain" description="N-acetyltransferase" evidence="1">
    <location>
        <begin position="4"/>
        <end position="150"/>
    </location>
</feature>
<accession>A0A3D0WBG5</accession>
<dbReference type="InterPro" id="IPR000182">
    <property type="entry name" value="GNAT_dom"/>
</dbReference>
<name>A0A3D0WBG5_9SPHN</name>